<dbReference type="Proteomes" id="UP000001072">
    <property type="component" value="Unassembled WGS sequence"/>
</dbReference>
<dbReference type="CDD" id="cd16454">
    <property type="entry name" value="RING-H2_PA-TM-RING"/>
    <property type="match status" value="1"/>
</dbReference>
<dbReference type="Pfam" id="PF13639">
    <property type="entry name" value="zf-RING_2"/>
    <property type="match status" value="1"/>
</dbReference>
<protein>
    <recommendedName>
        <fullName evidence="5">RING-type domain-containing protein</fullName>
    </recommendedName>
</protein>
<dbReference type="GO" id="GO:0061630">
    <property type="term" value="F:ubiquitin protein ligase activity"/>
    <property type="evidence" value="ECO:0007669"/>
    <property type="project" value="TreeGrafter"/>
</dbReference>
<dbReference type="PROSITE" id="PS50089">
    <property type="entry name" value="ZF_RING_2"/>
    <property type="match status" value="1"/>
</dbReference>
<evidence type="ECO:0000256" key="4">
    <source>
        <dbReference type="PROSITE-ProRule" id="PRU00175"/>
    </source>
</evidence>
<dbReference type="GO" id="GO:0005737">
    <property type="term" value="C:cytoplasm"/>
    <property type="evidence" value="ECO:0007669"/>
    <property type="project" value="TreeGrafter"/>
</dbReference>
<dbReference type="InParanoid" id="F4S851"/>
<dbReference type="AlphaFoldDB" id="F4S851"/>
<dbReference type="GeneID" id="18926209"/>
<dbReference type="HOGENOM" id="CLU_900412_0_0_1"/>
<keyword evidence="3" id="KW-0862">Zinc</keyword>
<dbReference type="InterPro" id="IPR001841">
    <property type="entry name" value="Znf_RING"/>
</dbReference>
<sequence>MSFLEYELSSSMTTFNPDLLHLHGSSEPYADQDYLLNINTDSGMLDLQFVSLFSTIWNLFKTNNKSNSHSHSHSHPVLSSTITTTTSDLLSPATSLQRETDLRGLTSTFISHRESLSDRELSDLQQYTGLSTLNPPHESVLKPVATPSLITSFEDSHRLSTPVGSPSISLPRIDLTTVTSNDTLVHTFPASLRATSGGSHHFGHNPYSDTHPAGSISGNQLNSLSKSTCAICMDSINDPSDLIKLSCNHLFHAEGCIIPWIERNPSCPVCRYRLMTVDPLFRNNNLTLPDHLHHAYLEGIFKSHHSQVSSNHSTYPRHNHPNHQAVVTATIWDSYSRFMM</sequence>
<evidence type="ECO:0000256" key="2">
    <source>
        <dbReference type="ARBA" id="ARBA00022771"/>
    </source>
</evidence>
<evidence type="ECO:0000256" key="3">
    <source>
        <dbReference type="ARBA" id="ARBA00022833"/>
    </source>
</evidence>
<dbReference type="GO" id="GO:0008270">
    <property type="term" value="F:zinc ion binding"/>
    <property type="evidence" value="ECO:0007669"/>
    <property type="project" value="UniProtKB-KW"/>
</dbReference>
<dbReference type="RefSeq" id="XP_007417606.1">
    <property type="nucleotide sequence ID" value="XM_007417544.1"/>
</dbReference>
<dbReference type="eggNOG" id="KOG0800">
    <property type="taxonomic scope" value="Eukaryota"/>
</dbReference>
<organism evidence="7">
    <name type="scientific">Melampsora larici-populina (strain 98AG31 / pathotype 3-4-7)</name>
    <name type="common">Poplar leaf rust fungus</name>
    <dbReference type="NCBI Taxonomy" id="747676"/>
    <lineage>
        <taxon>Eukaryota</taxon>
        <taxon>Fungi</taxon>
        <taxon>Dikarya</taxon>
        <taxon>Basidiomycota</taxon>
        <taxon>Pucciniomycotina</taxon>
        <taxon>Pucciniomycetes</taxon>
        <taxon>Pucciniales</taxon>
        <taxon>Melampsoraceae</taxon>
        <taxon>Melampsora</taxon>
    </lineage>
</organism>
<dbReference type="Gene3D" id="3.30.40.10">
    <property type="entry name" value="Zinc/RING finger domain, C3HC4 (zinc finger)"/>
    <property type="match status" value="1"/>
</dbReference>
<evidence type="ECO:0000313" key="7">
    <source>
        <dbReference type="Proteomes" id="UP000001072"/>
    </source>
</evidence>
<accession>F4S851</accession>
<dbReference type="GO" id="GO:0016567">
    <property type="term" value="P:protein ubiquitination"/>
    <property type="evidence" value="ECO:0007669"/>
    <property type="project" value="TreeGrafter"/>
</dbReference>
<proteinExistence type="predicted"/>
<evidence type="ECO:0000256" key="1">
    <source>
        <dbReference type="ARBA" id="ARBA00022723"/>
    </source>
</evidence>
<evidence type="ECO:0000259" key="5">
    <source>
        <dbReference type="PROSITE" id="PS50089"/>
    </source>
</evidence>
<dbReference type="OrthoDB" id="2505965at2759"/>
<dbReference type="InterPro" id="IPR013083">
    <property type="entry name" value="Znf_RING/FYVE/PHD"/>
</dbReference>
<dbReference type="SUPFAM" id="SSF57850">
    <property type="entry name" value="RING/U-box"/>
    <property type="match status" value="1"/>
</dbReference>
<dbReference type="PANTHER" id="PTHR15710">
    <property type="entry name" value="E3 UBIQUITIN-PROTEIN LIGASE PRAJA"/>
    <property type="match status" value="1"/>
</dbReference>
<gene>
    <name evidence="6" type="ORF">MELLADRAFT_118355</name>
</gene>
<keyword evidence="2 4" id="KW-0863">Zinc-finger</keyword>
<name>F4S851_MELLP</name>
<dbReference type="PANTHER" id="PTHR15710:SF243">
    <property type="entry name" value="E3 UBIQUITIN-PROTEIN LIGASE PRAJA-2 ISOFORM X1"/>
    <property type="match status" value="1"/>
</dbReference>
<dbReference type="VEuPathDB" id="FungiDB:MELLADRAFT_118355"/>
<evidence type="ECO:0000313" key="6">
    <source>
        <dbReference type="EMBL" id="EGF99180.1"/>
    </source>
</evidence>
<reference evidence="7" key="1">
    <citation type="journal article" date="2011" name="Proc. Natl. Acad. Sci. U.S.A.">
        <title>Obligate biotrophy features unraveled by the genomic analysis of rust fungi.</title>
        <authorList>
            <person name="Duplessis S."/>
            <person name="Cuomo C.A."/>
            <person name="Lin Y.-C."/>
            <person name="Aerts A."/>
            <person name="Tisserant E."/>
            <person name="Veneault-Fourrey C."/>
            <person name="Joly D.L."/>
            <person name="Hacquard S."/>
            <person name="Amselem J."/>
            <person name="Cantarel B.L."/>
            <person name="Chiu R."/>
            <person name="Coutinho P.M."/>
            <person name="Feau N."/>
            <person name="Field M."/>
            <person name="Frey P."/>
            <person name="Gelhaye E."/>
            <person name="Goldberg J."/>
            <person name="Grabherr M.G."/>
            <person name="Kodira C.D."/>
            <person name="Kohler A."/>
            <person name="Kuees U."/>
            <person name="Lindquist E.A."/>
            <person name="Lucas S.M."/>
            <person name="Mago R."/>
            <person name="Mauceli E."/>
            <person name="Morin E."/>
            <person name="Murat C."/>
            <person name="Pangilinan J.L."/>
            <person name="Park R."/>
            <person name="Pearson M."/>
            <person name="Quesneville H."/>
            <person name="Rouhier N."/>
            <person name="Sakthikumar S."/>
            <person name="Salamov A.A."/>
            <person name="Schmutz J."/>
            <person name="Selles B."/>
            <person name="Shapiro H."/>
            <person name="Tanguay P."/>
            <person name="Tuskan G.A."/>
            <person name="Henrissat B."/>
            <person name="Van de Peer Y."/>
            <person name="Rouze P."/>
            <person name="Ellis J.G."/>
            <person name="Dodds P.N."/>
            <person name="Schein J.E."/>
            <person name="Zhong S."/>
            <person name="Hamelin R.C."/>
            <person name="Grigoriev I.V."/>
            <person name="Szabo L.J."/>
            <person name="Martin F."/>
        </authorList>
    </citation>
    <scope>NUCLEOTIDE SEQUENCE [LARGE SCALE GENOMIC DNA]</scope>
    <source>
        <strain evidence="7">98AG31 / pathotype 3-4-7</strain>
    </source>
</reference>
<dbReference type="STRING" id="747676.F4S851"/>
<keyword evidence="1" id="KW-0479">Metal-binding</keyword>
<dbReference type="EMBL" id="GL883163">
    <property type="protein sequence ID" value="EGF99180.1"/>
    <property type="molecule type" value="Genomic_DNA"/>
</dbReference>
<dbReference type="KEGG" id="mlr:MELLADRAFT_118355"/>
<feature type="domain" description="RING-type" evidence="5">
    <location>
        <begin position="229"/>
        <end position="271"/>
    </location>
</feature>
<keyword evidence="7" id="KW-1185">Reference proteome</keyword>
<dbReference type="SMART" id="SM00184">
    <property type="entry name" value="RING"/>
    <property type="match status" value="1"/>
</dbReference>